<dbReference type="EMBL" id="NJIH01000002">
    <property type="protein sequence ID" value="OWT65452.1"/>
    <property type="molecule type" value="Genomic_DNA"/>
</dbReference>
<dbReference type="InterPro" id="IPR036259">
    <property type="entry name" value="MFS_trans_sf"/>
</dbReference>
<dbReference type="OrthoDB" id="183263at2"/>
<evidence type="ECO:0000256" key="7">
    <source>
        <dbReference type="RuleBase" id="RU003346"/>
    </source>
</evidence>
<dbReference type="InterPro" id="IPR020846">
    <property type="entry name" value="MFS_dom"/>
</dbReference>
<feature type="transmembrane region" description="Helical" evidence="8">
    <location>
        <begin position="337"/>
        <end position="359"/>
    </location>
</feature>
<dbReference type="NCBIfam" id="TIGR00879">
    <property type="entry name" value="SP"/>
    <property type="match status" value="1"/>
</dbReference>
<feature type="transmembrane region" description="Helical" evidence="8">
    <location>
        <begin position="43"/>
        <end position="63"/>
    </location>
</feature>
<dbReference type="InterPro" id="IPR050814">
    <property type="entry name" value="Myo-inositol_Transporter"/>
</dbReference>
<comment type="similarity">
    <text evidence="2 7">Belongs to the major facilitator superfamily. Sugar transporter (TC 2.A.1.1) family.</text>
</comment>
<keyword evidence="4 8" id="KW-0812">Transmembrane</keyword>
<protein>
    <submittedName>
        <fullName evidence="10">MFS transporter</fullName>
    </submittedName>
</protein>
<evidence type="ECO:0000256" key="5">
    <source>
        <dbReference type="ARBA" id="ARBA00022989"/>
    </source>
</evidence>
<accession>A0A225MWK3</accession>
<evidence type="ECO:0000256" key="1">
    <source>
        <dbReference type="ARBA" id="ARBA00004141"/>
    </source>
</evidence>
<gene>
    <name evidence="10" type="ORF">CEY11_01525</name>
</gene>
<dbReference type="Pfam" id="PF00083">
    <property type="entry name" value="Sugar_tr"/>
    <property type="match status" value="1"/>
</dbReference>
<evidence type="ECO:0000256" key="6">
    <source>
        <dbReference type="ARBA" id="ARBA00023136"/>
    </source>
</evidence>
<feature type="transmembrane region" description="Helical" evidence="8">
    <location>
        <begin position="309"/>
        <end position="331"/>
    </location>
</feature>
<keyword evidence="11" id="KW-1185">Reference proteome</keyword>
<dbReference type="SUPFAM" id="SSF103473">
    <property type="entry name" value="MFS general substrate transporter"/>
    <property type="match status" value="1"/>
</dbReference>
<dbReference type="PANTHER" id="PTHR48020">
    <property type="entry name" value="PROTON MYO-INOSITOL COTRANSPORTER"/>
    <property type="match status" value="1"/>
</dbReference>
<dbReference type="InterPro" id="IPR003663">
    <property type="entry name" value="Sugar/inositol_transpt"/>
</dbReference>
<dbReference type="PROSITE" id="PS00216">
    <property type="entry name" value="SUGAR_TRANSPORT_1"/>
    <property type="match status" value="2"/>
</dbReference>
<dbReference type="FunFam" id="1.20.1250.20:FF:000134">
    <property type="entry name" value="MFS sugar transporter protein"/>
    <property type="match status" value="1"/>
</dbReference>
<dbReference type="AlphaFoldDB" id="A0A225MWK3"/>
<feature type="transmembrane region" description="Helical" evidence="8">
    <location>
        <begin position="241"/>
        <end position="264"/>
    </location>
</feature>
<feature type="transmembrane region" description="Helical" evidence="8">
    <location>
        <begin position="276"/>
        <end position="297"/>
    </location>
</feature>
<dbReference type="Proteomes" id="UP000214603">
    <property type="component" value="Unassembled WGS sequence"/>
</dbReference>
<comment type="subcellular location">
    <subcellularLocation>
        <location evidence="1">Membrane</location>
        <topology evidence="1">Multi-pass membrane protein</topology>
    </subcellularLocation>
</comment>
<evidence type="ECO:0000313" key="11">
    <source>
        <dbReference type="Proteomes" id="UP000214603"/>
    </source>
</evidence>
<feature type="transmembrane region" description="Helical" evidence="8">
    <location>
        <begin position="406"/>
        <end position="424"/>
    </location>
</feature>
<dbReference type="Gene3D" id="1.20.1250.20">
    <property type="entry name" value="MFS general substrate transporter like domains"/>
    <property type="match status" value="1"/>
</dbReference>
<keyword evidence="5 8" id="KW-1133">Transmembrane helix</keyword>
<feature type="transmembrane region" description="Helical" evidence="8">
    <location>
        <begin position="97"/>
        <end position="117"/>
    </location>
</feature>
<name>A0A225MWK3_9BURK</name>
<evidence type="ECO:0000256" key="8">
    <source>
        <dbReference type="SAM" id="Phobius"/>
    </source>
</evidence>
<dbReference type="PROSITE" id="PS50850">
    <property type="entry name" value="MFS"/>
    <property type="match status" value="1"/>
</dbReference>
<dbReference type="RefSeq" id="WP_088601602.1">
    <property type="nucleotide sequence ID" value="NZ_NJIH01000002.1"/>
</dbReference>
<feature type="transmembrane region" description="Helical" evidence="8">
    <location>
        <begin position="157"/>
        <end position="176"/>
    </location>
</feature>
<sequence>MIYFVAAIAGIAGILFGFDEGVIAGALHLLRAHFHISPLDEGLMTAAVPFGALFGALAAGPASERYGRRAILLAAAVLFIIGALLSGLATAVWMLSVSRLCLGVAVGMAAMVAPLYISESAPTAIRGMLVSIYQLAITLGILGAYIVNFAMGEAWRSMFMIGAVPGLALLLGMLVLRDTPRWLILKGRRSQAQAALARLRGTAPGDPAIESELRAIDQAAQSDAGHTARWSDLLAPRVRPALIVGMGLFLLQQLSGINAVIYYAPTIFKEAGFGSSATQILATIGIGVVNVGMTLVGMALIDRIGRRKLLYIGFVGTALSLGMIALGAATQAPWLDMLAGIGMVIYIAAFAASIGPLPWVMMSEIFPLHVRGLGMSITSLANWAFNFLVVFSFPVLVSSIGLGGVFTIYALVCVAGLVFTARLVPETSGMSLEEIERHLMSGRPFRQLGTAAAPQPAGGATASDDTYDTAQHAALVDALILLSPYHSSLQPMAADIARIAQENWQIRAALQAVSARCDFGHSGRLRRADLGAEADALFSFLDHIYYASSKFLGSVQEWPLGEKRG</sequence>
<feature type="transmembrane region" description="Helical" evidence="8">
    <location>
        <begin position="129"/>
        <end position="151"/>
    </location>
</feature>
<evidence type="ECO:0000256" key="3">
    <source>
        <dbReference type="ARBA" id="ARBA00022448"/>
    </source>
</evidence>
<dbReference type="InterPro" id="IPR005829">
    <property type="entry name" value="Sugar_transporter_CS"/>
</dbReference>
<keyword evidence="3 7" id="KW-0813">Transport</keyword>
<keyword evidence="6 8" id="KW-0472">Membrane</keyword>
<dbReference type="GO" id="GO:0022857">
    <property type="term" value="F:transmembrane transporter activity"/>
    <property type="evidence" value="ECO:0007669"/>
    <property type="project" value="InterPro"/>
</dbReference>
<comment type="caution">
    <text evidence="10">The sequence shown here is derived from an EMBL/GenBank/DDBJ whole genome shotgun (WGS) entry which is preliminary data.</text>
</comment>
<proteinExistence type="inferred from homology"/>
<reference evidence="11" key="1">
    <citation type="submission" date="2017-06" db="EMBL/GenBank/DDBJ databases">
        <title>Herbaspirillum phytohormonus sp. nov., isolated from the root nodule of Robinia pseudoacacia in lead-zinc mine.</title>
        <authorList>
            <person name="Fan M."/>
            <person name="Lin Y."/>
        </authorList>
    </citation>
    <scope>NUCLEOTIDE SEQUENCE [LARGE SCALE GENOMIC DNA]</scope>
    <source>
        <strain evidence="11">SC-089</strain>
    </source>
</reference>
<dbReference type="PANTHER" id="PTHR48020:SF12">
    <property type="entry name" value="PROTON MYO-INOSITOL COTRANSPORTER"/>
    <property type="match status" value="1"/>
</dbReference>
<dbReference type="PRINTS" id="PR00171">
    <property type="entry name" value="SUGRTRNSPORT"/>
</dbReference>
<feature type="domain" description="Major facilitator superfamily (MFS) profile" evidence="9">
    <location>
        <begin position="5"/>
        <end position="428"/>
    </location>
</feature>
<evidence type="ECO:0000259" key="9">
    <source>
        <dbReference type="PROSITE" id="PS50850"/>
    </source>
</evidence>
<organism evidence="10 11">
    <name type="scientific">Candidimonas nitroreducens</name>
    <dbReference type="NCBI Taxonomy" id="683354"/>
    <lineage>
        <taxon>Bacteria</taxon>
        <taxon>Pseudomonadati</taxon>
        <taxon>Pseudomonadota</taxon>
        <taxon>Betaproteobacteria</taxon>
        <taxon>Burkholderiales</taxon>
        <taxon>Alcaligenaceae</taxon>
        <taxon>Candidimonas</taxon>
    </lineage>
</organism>
<evidence type="ECO:0000313" key="10">
    <source>
        <dbReference type="EMBL" id="OWT65452.1"/>
    </source>
</evidence>
<evidence type="ECO:0000256" key="2">
    <source>
        <dbReference type="ARBA" id="ARBA00010992"/>
    </source>
</evidence>
<feature type="transmembrane region" description="Helical" evidence="8">
    <location>
        <begin position="70"/>
        <end position="91"/>
    </location>
</feature>
<evidence type="ECO:0000256" key="4">
    <source>
        <dbReference type="ARBA" id="ARBA00022692"/>
    </source>
</evidence>
<dbReference type="GO" id="GO:0016020">
    <property type="term" value="C:membrane"/>
    <property type="evidence" value="ECO:0007669"/>
    <property type="project" value="UniProtKB-SubCell"/>
</dbReference>
<dbReference type="InterPro" id="IPR005828">
    <property type="entry name" value="MFS_sugar_transport-like"/>
</dbReference>
<feature type="transmembrane region" description="Helical" evidence="8">
    <location>
        <begin position="380"/>
        <end position="400"/>
    </location>
</feature>